<reference evidence="1" key="1">
    <citation type="journal article" date="2009" name="PLoS Genet.">
        <title>Sequencing, mapping, and analysis of 27,455 maize full-length cDNAs.</title>
        <authorList>
            <person name="Soderlund C."/>
            <person name="Descour A."/>
            <person name="Kudrna D."/>
            <person name="Bomhoff M."/>
            <person name="Boyd L."/>
            <person name="Currie J."/>
            <person name="Angelova A."/>
            <person name="Collura K."/>
            <person name="Wissotski M."/>
            <person name="Ashley E."/>
            <person name="Morrow D."/>
            <person name="Fernandes J."/>
            <person name="Walbot V."/>
            <person name="Yu Y."/>
        </authorList>
    </citation>
    <scope>NUCLEOTIDE SEQUENCE</scope>
    <source>
        <strain evidence="1">B73</strain>
    </source>
</reference>
<proteinExistence type="evidence at transcript level"/>
<name>C0PMY2_MAIZE</name>
<evidence type="ECO:0000313" key="1">
    <source>
        <dbReference type="EMBL" id="ACN36548.1"/>
    </source>
</evidence>
<sequence length="110" mass="12450">MIFSSPFSFKISSWHNQSIAQLKAQKHTPKKHNTRRYQRSVLPAGDTMTRKTLWCRLPPPWTSSGTGPCCGGTRHFASLLWMLLSRTGEFIFNSQLAAHCWTGSHHVSHG</sequence>
<dbReference type="EMBL" id="BT069651">
    <property type="protein sequence ID" value="ACN36548.1"/>
    <property type="molecule type" value="mRNA"/>
</dbReference>
<dbReference type="HOGENOM" id="CLU_173567_0_0_1"/>
<organism evidence="1">
    <name type="scientific">Zea mays</name>
    <name type="common">Maize</name>
    <dbReference type="NCBI Taxonomy" id="4577"/>
    <lineage>
        <taxon>Eukaryota</taxon>
        <taxon>Viridiplantae</taxon>
        <taxon>Streptophyta</taxon>
        <taxon>Embryophyta</taxon>
        <taxon>Tracheophyta</taxon>
        <taxon>Spermatophyta</taxon>
        <taxon>Magnoliopsida</taxon>
        <taxon>Liliopsida</taxon>
        <taxon>Poales</taxon>
        <taxon>Poaceae</taxon>
        <taxon>PACMAD clade</taxon>
        <taxon>Panicoideae</taxon>
        <taxon>Andropogonodae</taxon>
        <taxon>Andropogoneae</taxon>
        <taxon>Tripsacinae</taxon>
        <taxon>Zea</taxon>
    </lineage>
</organism>
<accession>C0PMY2</accession>
<protein>
    <submittedName>
        <fullName evidence="1">Uncharacterized protein</fullName>
    </submittedName>
</protein>
<dbReference type="AlphaFoldDB" id="C0PMY2"/>
<reference evidence="1" key="2">
    <citation type="submission" date="2012-06" db="EMBL/GenBank/DDBJ databases">
        <authorList>
            <person name="Yu Y."/>
            <person name="Currie J."/>
            <person name="Lomeli R."/>
            <person name="Angelova A."/>
            <person name="Collura K."/>
            <person name="Wissotski M."/>
            <person name="Campos D."/>
            <person name="Kudrna D."/>
            <person name="Golser W."/>
            <person name="Ashely E."/>
            <person name="Descour A."/>
            <person name="Fernandes J."/>
            <person name="Soderlund C."/>
            <person name="Walbot V."/>
        </authorList>
    </citation>
    <scope>NUCLEOTIDE SEQUENCE</scope>
    <source>
        <strain evidence="1">B73</strain>
    </source>
</reference>